<keyword evidence="4" id="KW-1133">Transmembrane helix</keyword>
<proteinExistence type="predicted"/>
<feature type="transmembrane region" description="Helical" evidence="4">
    <location>
        <begin position="91"/>
        <end position="112"/>
    </location>
</feature>
<dbReference type="PANTHER" id="PTHR37042:SF4">
    <property type="entry name" value="OUTER MEMBRANE PROTEIN RV1973"/>
    <property type="match status" value="1"/>
</dbReference>
<comment type="subcellular location">
    <subcellularLocation>
        <location evidence="1">Membrane</location>
    </subcellularLocation>
</comment>
<dbReference type="AlphaFoldDB" id="A0ABD7V2L4"/>
<feature type="region of interest" description="Disordered" evidence="3">
    <location>
        <begin position="1"/>
        <end position="88"/>
    </location>
</feature>
<feature type="compositionally biased region" description="Polar residues" evidence="3">
    <location>
        <begin position="1"/>
        <end position="11"/>
    </location>
</feature>
<protein>
    <recommendedName>
        <fullName evidence="7">Mce-associated membrane protein</fullName>
    </recommendedName>
</protein>
<evidence type="ECO:0000256" key="2">
    <source>
        <dbReference type="ARBA" id="ARBA00023136"/>
    </source>
</evidence>
<gene>
    <name evidence="5" type="ORF">NCTC8139_02021</name>
</gene>
<organism evidence="5 6">
    <name type="scientific">Gordonia paraffinivorans</name>
    <dbReference type="NCBI Taxonomy" id="175628"/>
    <lineage>
        <taxon>Bacteria</taxon>
        <taxon>Bacillati</taxon>
        <taxon>Actinomycetota</taxon>
        <taxon>Actinomycetes</taxon>
        <taxon>Mycobacteriales</taxon>
        <taxon>Gordoniaceae</taxon>
        <taxon>Gordonia</taxon>
    </lineage>
</organism>
<evidence type="ECO:0000313" key="6">
    <source>
        <dbReference type="Proteomes" id="UP000360750"/>
    </source>
</evidence>
<dbReference type="PANTHER" id="PTHR37042">
    <property type="entry name" value="OUTER MEMBRANE PROTEIN RV1973"/>
    <property type="match status" value="1"/>
</dbReference>
<dbReference type="Proteomes" id="UP000360750">
    <property type="component" value="Unassembled WGS sequence"/>
</dbReference>
<accession>A0ABD7V2L4</accession>
<comment type="caution">
    <text evidence="5">The sequence shown here is derived from an EMBL/GenBank/DDBJ whole genome shotgun (WGS) entry which is preliminary data.</text>
</comment>
<evidence type="ECO:0000256" key="3">
    <source>
        <dbReference type="SAM" id="MobiDB-lite"/>
    </source>
</evidence>
<dbReference type="GeneID" id="60750029"/>
<keyword evidence="2 4" id="KW-0472">Membrane</keyword>
<feature type="compositionally biased region" description="Basic and acidic residues" evidence="3">
    <location>
        <begin position="42"/>
        <end position="51"/>
    </location>
</feature>
<dbReference type="GO" id="GO:0016020">
    <property type="term" value="C:membrane"/>
    <property type="evidence" value="ECO:0007669"/>
    <property type="project" value="UniProtKB-SubCell"/>
</dbReference>
<evidence type="ECO:0000256" key="4">
    <source>
        <dbReference type="SAM" id="Phobius"/>
    </source>
</evidence>
<reference evidence="5 6" key="1">
    <citation type="submission" date="2019-02" db="EMBL/GenBank/DDBJ databases">
        <authorList>
            <consortium name="Pathogen Informatics"/>
        </authorList>
    </citation>
    <scope>NUCLEOTIDE SEQUENCE [LARGE SCALE GENOMIC DNA]</scope>
    <source>
        <strain evidence="5 6">3012STDY6756503</strain>
    </source>
</reference>
<keyword evidence="4" id="KW-0812">Transmembrane</keyword>
<sequence>MTTIEKATAQENIPEKTAPEKSVTGESAPDGTTAAKTSVANHDTHEAHDTDESVVVVGESADDIHPAEGDATTPPIGPVDRREPRRLPRPPLVGVLSVLLLVALTGLAWVSISLHSVNQRVAEDQAHERARQAAAEIAAEYATRSMNFSYTDPDGFVAEMKKGITPEFAKKYESAVDLIRGVMQQAKLISRGDVLATHLISSTGDPGTDGATYRFVVVGNQISRSVQRPEEAPSQVVLDVAVTERDGRRLISDFGVLDDADDTAPVPTEPR</sequence>
<name>A0ABD7V2L4_9ACTN</name>
<evidence type="ECO:0008006" key="7">
    <source>
        <dbReference type="Google" id="ProtNLM"/>
    </source>
</evidence>
<evidence type="ECO:0000256" key="1">
    <source>
        <dbReference type="ARBA" id="ARBA00004370"/>
    </source>
</evidence>
<dbReference type="RefSeq" id="WP_131734199.1">
    <property type="nucleotide sequence ID" value="NZ_CAACYD010000006.1"/>
</dbReference>
<dbReference type="EMBL" id="CAACYD010000006">
    <property type="protein sequence ID" value="VFA88476.1"/>
    <property type="molecule type" value="Genomic_DNA"/>
</dbReference>
<evidence type="ECO:0000313" key="5">
    <source>
        <dbReference type="EMBL" id="VFA88476.1"/>
    </source>
</evidence>